<proteinExistence type="inferred from homology"/>
<dbReference type="PRINTS" id="PR00039">
    <property type="entry name" value="HTHLYSR"/>
</dbReference>
<dbReference type="InterPro" id="IPR036388">
    <property type="entry name" value="WH-like_DNA-bd_sf"/>
</dbReference>
<evidence type="ECO:0000256" key="3">
    <source>
        <dbReference type="ARBA" id="ARBA00023125"/>
    </source>
</evidence>
<dbReference type="Pfam" id="PF00126">
    <property type="entry name" value="HTH_1"/>
    <property type="match status" value="1"/>
</dbReference>
<dbReference type="FunFam" id="1.10.10.10:FF:000001">
    <property type="entry name" value="LysR family transcriptional regulator"/>
    <property type="match status" value="1"/>
</dbReference>
<dbReference type="SUPFAM" id="SSF46785">
    <property type="entry name" value="Winged helix' DNA-binding domain"/>
    <property type="match status" value="1"/>
</dbReference>
<dbReference type="RefSeq" id="WP_157020770.1">
    <property type="nucleotide sequence ID" value="NZ_WQLV01000001.1"/>
</dbReference>
<reference evidence="7 8" key="1">
    <citation type="submission" date="2019-12" db="EMBL/GenBank/DDBJ databases">
        <authorList>
            <person name="Zhang Y.-J."/>
        </authorList>
    </citation>
    <scope>NUCLEOTIDE SEQUENCE [LARGE SCALE GENOMIC DNA]</scope>
    <source>
        <strain evidence="7 8">CY05</strain>
    </source>
</reference>
<dbReference type="InterPro" id="IPR036390">
    <property type="entry name" value="WH_DNA-bd_sf"/>
</dbReference>
<keyword evidence="3" id="KW-0238">DNA-binding</keyword>
<dbReference type="PANTHER" id="PTHR30346:SF26">
    <property type="entry name" value="HYDROGEN PEROXIDE-INDUCIBLE GENES ACTIVATOR"/>
    <property type="match status" value="1"/>
</dbReference>
<dbReference type="EMBL" id="WQLV01000001">
    <property type="protein sequence ID" value="MVO14423.1"/>
    <property type="molecule type" value="Genomic_DNA"/>
</dbReference>
<comment type="similarity">
    <text evidence="1">Belongs to the LysR transcriptional regulatory family.</text>
</comment>
<keyword evidence="8" id="KW-1185">Reference proteome</keyword>
<name>A0A6L6W9C5_9RHOB</name>
<accession>A0A6L6W9C5</accession>
<sequence>MNFTLRQLSYFKSLCQHRNFGRAAEACHVSQPALSVQIRTLEEIMGAPLVERRSRDVIQTPLGRQVLAQAEVLLDAAQVLDKVARDRGAGRRTLSLGLIPTLAPYLLPGTLSKLRSQDLQLNVQIREARTERLLSELQMGALDAVILALPTSTPGLVELPLFEDRFLLAGSASRLRALRQDGSNLRPEDLKSEQLMLLEDGHCLTDQALEVCGMMASSPSINMGAGSMATLSRLVAAGFGLTLMPELAVKSECEAANGLDVQRFPEPQPARQIGLVRRHTTTGDGWFEQLAETVKSVGQEIVIESRN</sequence>
<dbReference type="Pfam" id="PF03466">
    <property type="entry name" value="LysR_substrate"/>
    <property type="match status" value="1"/>
</dbReference>
<dbReference type="InterPro" id="IPR005119">
    <property type="entry name" value="LysR_subst-bd"/>
</dbReference>
<dbReference type="Gene3D" id="1.10.10.10">
    <property type="entry name" value="Winged helix-like DNA-binding domain superfamily/Winged helix DNA-binding domain"/>
    <property type="match status" value="1"/>
</dbReference>
<keyword evidence="4" id="KW-0010">Activator</keyword>
<evidence type="ECO:0000259" key="6">
    <source>
        <dbReference type="PROSITE" id="PS50931"/>
    </source>
</evidence>
<dbReference type="GO" id="GO:0003677">
    <property type="term" value="F:DNA binding"/>
    <property type="evidence" value="ECO:0007669"/>
    <property type="project" value="UniProtKB-KW"/>
</dbReference>
<dbReference type="GO" id="GO:0032993">
    <property type="term" value="C:protein-DNA complex"/>
    <property type="evidence" value="ECO:0007669"/>
    <property type="project" value="TreeGrafter"/>
</dbReference>
<dbReference type="PROSITE" id="PS50931">
    <property type="entry name" value="HTH_LYSR"/>
    <property type="match status" value="1"/>
</dbReference>
<dbReference type="CDD" id="cd08411">
    <property type="entry name" value="PBP2_OxyR"/>
    <property type="match status" value="1"/>
</dbReference>
<keyword evidence="5" id="KW-0804">Transcription</keyword>
<evidence type="ECO:0000313" key="8">
    <source>
        <dbReference type="Proteomes" id="UP000478892"/>
    </source>
</evidence>
<organism evidence="7 8">
    <name type="scientific">Parasedimentitalea huanghaiensis</name>
    <dbReference type="NCBI Taxonomy" id="2682100"/>
    <lineage>
        <taxon>Bacteria</taxon>
        <taxon>Pseudomonadati</taxon>
        <taxon>Pseudomonadota</taxon>
        <taxon>Alphaproteobacteria</taxon>
        <taxon>Rhodobacterales</taxon>
        <taxon>Paracoccaceae</taxon>
        <taxon>Parasedimentitalea</taxon>
    </lineage>
</organism>
<dbReference type="InterPro" id="IPR000847">
    <property type="entry name" value="LysR_HTH_N"/>
</dbReference>
<evidence type="ECO:0000256" key="1">
    <source>
        <dbReference type="ARBA" id="ARBA00009437"/>
    </source>
</evidence>
<gene>
    <name evidence="7" type="ORF">GO984_01240</name>
</gene>
<dbReference type="GO" id="GO:0003700">
    <property type="term" value="F:DNA-binding transcription factor activity"/>
    <property type="evidence" value="ECO:0007669"/>
    <property type="project" value="InterPro"/>
</dbReference>
<keyword evidence="2" id="KW-0805">Transcription regulation</keyword>
<dbReference type="SUPFAM" id="SSF53850">
    <property type="entry name" value="Periplasmic binding protein-like II"/>
    <property type="match status" value="1"/>
</dbReference>
<comment type="caution">
    <text evidence="7">The sequence shown here is derived from an EMBL/GenBank/DDBJ whole genome shotgun (WGS) entry which is preliminary data.</text>
</comment>
<evidence type="ECO:0000256" key="5">
    <source>
        <dbReference type="ARBA" id="ARBA00023163"/>
    </source>
</evidence>
<dbReference type="PANTHER" id="PTHR30346">
    <property type="entry name" value="TRANSCRIPTIONAL DUAL REGULATOR HCAR-RELATED"/>
    <property type="match status" value="1"/>
</dbReference>
<evidence type="ECO:0000256" key="2">
    <source>
        <dbReference type="ARBA" id="ARBA00023015"/>
    </source>
</evidence>
<feature type="domain" description="HTH lysR-type" evidence="6">
    <location>
        <begin position="3"/>
        <end position="60"/>
    </location>
</feature>
<protein>
    <submittedName>
        <fullName evidence="7">LysR family transcriptional regulator</fullName>
    </submittedName>
</protein>
<evidence type="ECO:0000256" key="4">
    <source>
        <dbReference type="ARBA" id="ARBA00023159"/>
    </source>
</evidence>
<evidence type="ECO:0000313" key="7">
    <source>
        <dbReference type="EMBL" id="MVO14423.1"/>
    </source>
</evidence>
<dbReference type="Proteomes" id="UP000478892">
    <property type="component" value="Unassembled WGS sequence"/>
</dbReference>
<dbReference type="Gene3D" id="3.40.190.10">
    <property type="entry name" value="Periplasmic binding protein-like II"/>
    <property type="match status" value="2"/>
</dbReference>
<dbReference type="AlphaFoldDB" id="A0A6L6W9C5"/>